<reference evidence="4" key="1">
    <citation type="submission" date="2022-02" db="EMBL/GenBank/DDBJ databases">
        <title>Vibrio sp. nov, a new bacterium isolated from seawater.</title>
        <authorList>
            <person name="Yuan Y."/>
        </authorList>
    </citation>
    <scope>NUCLEOTIDE SEQUENCE</scope>
    <source>
        <strain evidence="4">ZSDZ65</strain>
    </source>
</reference>
<evidence type="ECO:0000259" key="3">
    <source>
        <dbReference type="Pfam" id="PF00496"/>
    </source>
</evidence>
<dbReference type="SUPFAM" id="SSF53850">
    <property type="entry name" value="Periplasmic binding protein-like II"/>
    <property type="match status" value="1"/>
</dbReference>
<dbReference type="InterPro" id="IPR030678">
    <property type="entry name" value="Peptide/Ni-bd"/>
</dbReference>
<dbReference type="GO" id="GO:0030288">
    <property type="term" value="C:outer membrane-bounded periplasmic space"/>
    <property type="evidence" value="ECO:0007669"/>
    <property type="project" value="TreeGrafter"/>
</dbReference>
<dbReference type="FunFam" id="3.10.105.10:FF:000005">
    <property type="entry name" value="ABC transporter substrate-binding protein"/>
    <property type="match status" value="1"/>
</dbReference>
<feature type="signal peptide" evidence="2">
    <location>
        <begin position="1"/>
        <end position="21"/>
    </location>
</feature>
<dbReference type="Pfam" id="PF00496">
    <property type="entry name" value="SBP_bac_5"/>
    <property type="match status" value="1"/>
</dbReference>
<keyword evidence="5" id="KW-1185">Reference proteome</keyword>
<sequence length="605" mass="70121">MAVLRNVALVTLGLFATSAIAANTIESTTLVGFGTAKYPENFTHFDYVNPDAPKFGKVTYGQIGTYDNFNRFASRGVAAAASGNLYDTLMFSPSDEINAYYPLIAERVRYSDDFSWMEIDINPKARFNDGHPITAKDVEFTFNKFMKEGVPQYRAYYKDVESVKAISELTVRIDMSRPNKEKLFGLAQSTRVLPEHFWKDKNFAEPLTEPPVGSGAYKITDYKPGQSVTYELDESYWAKDLPVNVGRNNFATVQYDYYRDDTVMLEAFKAGEFDFRQESSAKFWASSYTGANFDKGYIKKEEIEHHKPMATQAFVFNIQRPVFNDPQVREALNYAMDFEWMNKNMFYNQYTRTRSYFQNTDYEAKGLPSEAELTILNEYKGKIPERVFSEEYNPPVTDSSGRIRPQMRKAFALLKEAGWELKNKVMTNVKTGEKMSFELLIYSPTTERYAIPIQKNMRAMGIDMRIRTIDTTQYTKRLRDRDFDMVSSSYFANPYPNSDLKIVWNSNFIDSTYNTAGVMDPVVDALTDEIADHQDNPKQLLALGRALDRVLQWNYYIIPQWYIKKYRVATWDKFERPDVLPTYDLGIDTWWVSKEKADKLPEKRR</sequence>
<dbReference type="GO" id="GO:0015833">
    <property type="term" value="P:peptide transport"/>
    <property type="evidence" value="ECO:0007669"/>
    <property type="project" value="TreeGrafter"/>
</dbReference>
<dbReference type="RefSeq" id="WP_265674968.1">
    <property type="nucleotide sequence ID" value="NZ_JAKRRY010000011.1"/>
</dbReference>
<dbReference type="PANTHER" id="PTHR30290:SF64">
    <property type="entry name" value="ABC TRANSPORTER PERIPLASMIC BINDING PROTEIN"/>
    <property type="match status" value="1"/>
</dbReference>
<keyword evidence="1 2" id="KW-0732">Signal</keyword>
<evidence type="ECO:0000313" key="5">
    <source>
        <dbReference type="Proteomes" id="UP001155587"/>
    </source>
</evidence>
<dbReference type="Gene3D" id="3.10.105.10">
    <property type="entry name" value="Dipeptide-binding Protein, Domain 3"/>
    <property type="match status" value="1"/>
</dbReference>
<gene>
    <name evidence="4" type="ORF">MD535_10380</name>
</gene>
<dbReference type="GO" id="GO:0042884">
    <property type="term" value="P:microcin transport"/>
    <property type="evidence" value="ECO:0007669"/>
    <property type="project" value="TreeGrafter"/>
</dbReference>
<dbReference type="GO" id="GO:0043190">
    <property type="term" value="C:ATP-binding cassette (ABC) transporter complex"/>
    <property type="evidence" value="ECO:0007669"/>
    <property type="project" value="InterPro"/>
</dbReference>
<dbReference type="CDD" id="cd08497">
    <property type="entry name" value="MbnE-like"/>
    <property type="match status" value="1"/>
</dbReference>
<feature type="chain" id="PRO_5040742219" evidence="2">
    <location>
        <begin position="22"/>
        <end position="605"/>
    </location>
</feature>
<proteinExistence type="predicted"/>
<dbReference type="EMBL" id="JAKRRY010000011">
    <property type="protein sequence ID" value="MCW8346407.1"/>
    <property type="molecule type" value="Genomic_DNA"/>
</dbReference>
<dbReference type="AlphaFoldDB" id="A0A9X3CN26"/>
<comment type="caution">
    <text evidence="4">The sequence shown here is derived from an EMBL/GenBank/DDBJ whole genome shotgun (WGS) entry which is preliminary data.</text>
</comment>
<accession>A0A9X3CN26</accession>
<feature type="domain" description="Solute-binding protein family 5" evidence="3">
    <location>
        <begin position="100"/>
        <end position="498"/>
    </location>
</feature>
<dbReference type="GO" id="GO:1904680">
    <property type="term" value="F:peptide transmembrane transporter activity"/>
    <property type="evidence" value="ECO:0007669"/>
    <property type="project" value="TreeGrafter"/>
</dbReference>
<dbReference type="PIRSF" id="PIRSF002741">
    <property type="entry name" value="MppA"/>
    <property type="match status" value="1"/>
</dbReference>
<protein>
    <submittedName>
        <fullName evidence="4">Extracellular solute-binding protein</fullName>
    </submittedName>
</protein>
<evidence type="ECO:0000313" key="4">
    <source>
        <dbReference type="EMBL" id="MCW8346407.1"/>
    </source>
</evidence>
<organism evidence="4 5">
    <name type="scientific">Vibrio qingdaonensis</name>
    <dbReference type="NCBI Taxonomy" id="2829491"/>
    <lineage>
        <taxon>Bacteria</taxon>
        <taxon>Pseudomonadati</taxon>
        <taxon>Pseudomonadota</taxon>
        <taxon>Gammaproteobacteria</taxon>
        <taxon>Vibrionales</taxon>
        <taxon>Vibrionaceae</taxon>
        <taxon>Vibrio</taxon>
    </lineage>
</organism>
<dbReference type="InterPro" id="IPR039424">
    <property type="entry name" value="SBP_5"/>
</dbReference>
<dbReference type="Gene3D" id="3.40.190.10">
    <property type="entry name" value="Periplasmic binding protein-like II"/>
    <property type="match status" value="1"/>
</dbReference>
<evidence type="ECO:0000256" key="2">
    <source>
        <dbReference type="SAM" id="SignalP"/>
    </source>
</evidence>
<dbReference type="InterPro" id="IPR000914">
    <property type="entry name" value="SBP_5_dom"/>
</dbReference>
<dbReference type="PANTHER" id="PTHR30290">
    <property type="entry name" value="PERIPLASMIC BINDING COMPONENT OF ABC TRANSPORTER"/>
    <property type="match status" value="1"/>
</dbReference>
<name>A0A9X3CN26_9VIBR</name>
<dbReference type="Proteomes" id="UP001155587">
    <property type="component" value="Unassembled WGS sequence"/>
</dbReference>
<evidence type="ECO:0000256" key="1">
    <source>
        <dbReference type="ARBA" id="ARBA00022729"/>
    </source>
</evidence>